<dbReference type="InterPro" id="IPR020472">
    <property type="entry name" value="WD40_PAC1"/>
</dbReference>
<gene>
    <name evidence="6" type="ORF">RDB_LOCUS155870</name>
</gene>
<feature type="repeat" description="WD" evidence="3">
    <location>
        <begin position="805"/>
        <end position="846"/>
    </location>
</feature>
<dbReference type="SUPFAM" id="SSF50978">
    <property type="entry name" value="WD40 repeat-like"/>
    <property type="match status" value="1"/>
</dbReference>
<evidence type="ECO:0000313" key="7">
    <source>
        <dbReference type="Proteomes" id="UP000663846"/>
    </source>
</evidence>
<dbReference type="Gene3D" id="3.40.50.300">
    <property type="entry name" value="P-loop containing nucleotide triphosphate hydrolases"/>
    <property type="match status" value="1"/>
</dbReference>
<feature type="repeat" description="WD" evidence="3">
    <location>
        <begin position="848"/>
        <end position="889"/>
    </location>
</feature>
<feature type="repeat" description="WD" evidence="3">
    <location>
        <begin position="1020"/>
        <end position="1061"/>
    </location>
</feature>
<accession>A0A8H3GMZ7</accession>
<evidence type="ECO:0000256" key="3">
    <source>
        <dbReference type="PROSITE-ProRule" id="PRU00221"/>
    </source>
</evidence>
<name>A0A8H3GMZ7_9AGAM</name>
<feature type="domain" description="Nephrocystin 3-like N-terminal" evidence="5">
    <location>
        <begin position="286"/>
        <end position="339"/>
    </location>
</feature>
<dbReference type="InterPro" id="IPR001680">
    <property type="entry name" value="WD40_rpt"/>
</dbReference>
<feature type="region of interest" description="Disordered" evidence="4">
    <location>
        <begin position="1324"/>
        <end position="1343"/>
    </location>
</feature>
<dbReference type="PROSITE" id="PS50294">
    <property type="entry name" value="WD_REPEATS_REGION"/>
    <property type="match status" value="9"/>
</dbReference>
<proteinExistence type="predicted"/>
<dbReference type="Proteomes" id="UP000663846">
    <property type="component" value="Unassembled WGS sequence"/>
</dbReference>
<dbReference type="SUPFAM" id="SSF51004">
    <property type="entry name" value="C-terminal (heme d1) domain of cytochrome cd1-nitrite reductase"/>
    <property type="match status" value="1"/>
</dbReference>
<dbReference type="PROSITE" id="PS00678">
    <property type="entry name" value="WD_REPEATS_1"/>
    <property type="match status" value="8"/>
</dbReference>
<feature type="compositionally biased region" description="Low complexity" evidence="4">
    <location>
        <begin position="38"/>
        <end position="69"/>
    </location>
</feature>
<feature type="region of interest" description="Disordered" evidence="4">
    <location>
        <begin position="23"/>
        <end position="100"/>
    </location>
</feature>
<organism evidence="6 7">
    <name type="scientific">Rhizoctonia solani</name>
    <dbReference type="NCBI Taxonomy" id="456999"/>
    <lineage>
        <taxon>Eukaryota</taxon>
        <taxon>Fungi</taxon>
        <taxon>Dikarya</taxon>
        <taxon>Basidiomycota</taxon>
        <taxon>Agaricomycotina</taxon>
        <taxon>Agaricomycetes</taxon>
        <taxon>Cantharellales</taxon>
        <taxon>Ceratobasidiaceae</taxon>
        <taxon>Rhizoctonia</taxon>
    </lineage>
</organism>
<evidence type="ECO:0000259" key="5">
    <source>
        <dbReference type="Pfam" id="PF24883"/>
    </source>
</evidence>
<feature type="repeat" description="WD" evidence="3">
    <location>
        <begin position="891"/>
        <end position="932"/>
    </location>
</feature>
<dbReference type="Pfam" id="PF00400">
    <property type="entry name" value="WD40"/>
    <property type="match status" value="12"/>
</dbReference>
<feature type="repeat" description="WD" evidence="3">
    <location>
        <begin position="1158"/>
        <end position="1192"/>
    </location>
</feature>
<keyword evidence="1 3" id="KW-0853">WD repeat</keyword>
<dbReference type="InterPro" id="IPR027417">
    <property type="entry name" value="P-loop_NTPase"/>
</dbReference>
<evidence type="ECO:0000256" key="1">
    <source>
        <dbReference type="ARBA" id="ARBA00022574"/>
    </source>
</evidence>
<feature type="repeat" description="WD" evidence="3">
    <location>
        <begin position="977"/>
        <end position="1018"/>
    </location>
</feature>
<reference evidence="6" key="1">
    <citation type="submission" date="2021-01" db="EMBL/GenBank/DDBJ databases">
        <authorList>
            <person name="Kaushik A."/>
        </authorList>
    </citation>
    <scope>NUCLEOTIDE SEQUENCE</scope>
    <source>
        <strain evidence="6">AG1-1C</strain>
    </source>
</reference>
<evidence type="ECO:0000256" key="2">
    <source>
        <dbReference type="ARBA" id="ARBA00022737"/>
    </source>
</evidence>
<dbReference type="PROSITE" id="PS50082">
    <property type="entry name" value="WD_REPEATS_2"/>
    <property type="match status" value="11"/>
</dbReference>
<dbReference type="SUPFAM" id="SSF52540">
    <property type="entry name" value="P-loop containing nucleoside triphosphate hydrolases"/>
    <property type="match status" value="1"/>
</dbReference>
<comment type="caution">
    <text evidence="6">The sequence shown here is derived from an EMBL/GenBank/DDBJ whole genome shotgun (WGS) entry which is preliminary data.</text>
</comment>
<dbReference type="PRINTS" id="PR00320">
    <property type="entry name" value="GPROTEINBRPT"/>
</dbReference>
<protein>
    <recommendedName>
        <fullName evidence="5">Nephrocystin 3-like N-terminal domain-containing protein</fullName>
    </recommendedName>
</protein>
<feature type="region of interest" description="Disordered" evidence="4">
    <location>
        <begin position="1426"/>
        <end position="1447"/>
    </location>
</feature>
<feature type="repeat" description="WD" evidence="3">
    <location>
        <begin position="1279"/>
        <end position="1320"/>
    </location>
</feature>
<feature type="repeat" description="WD" evidence="3">
    <location>
        <begin position="934"/>
        <end position="975"/>
    </location>
</feature>
<dbReference type="SMART" id="SM00320">
    <property type="entry name" value="WD40"/>
    <property type="match status" value="12"/>
</dbReference>
<evidence type="ECO:0000256" key="4">
    <source>
        <dbReference type="SAM" id="MobiDB-lite"/>
    </source>
</evidence>
<dbReference type="InterPro" id="IPR015943">
    <property type="entry name" value="WD40/YVTN_repeat-like_dom_sf"/>
</dbReference>
<dbReference type="InterPro" id="IPR036322">
    <property type="entry name" value="WD40_repeat_dom_sf"/>
</dbReference>
<feature type="repeat" description="WD" evidence="3">
    <location>
        <begin position="1063"/>
        <end position="1104"/>
    </location>
</feature>
<dbReference type="InterPro" id="IPR011048">
    <property type="entry name" value="Haem_d1_sf"/>
</dbReference>
<feature type="repeat" description="WD" evidence="3">
    <location>
        <begin position="1237"/>
        <end position="1278"/>
    </location>
</feature>
<dbReference type="PANTHER" id="PTHR44129">
    <property type="entry name" value="WD REPEAT-CONTAINING PROTEIN POP1"/>
    <property type="match status" value="1"/>
</dbReference>
<sequence length="1517" mass="166781">MNSRPPPDDSGERKFLSGLRGHFQRAKSALKPSDPAPRRSGLLSPPSSSFRLFSRSRTTTPTSSPRILPADLDQNATSPSLQPPTEAALGDSTTSVGERHEIKSASWSRLIRSLRSLESNMELFPPLKSAIGIVIDCLDIVQVPASNRKEYEQLAEELGSIVNILDRYASELDSETSNGSIANIAQCIEDQLTSVKEKKDRGTLELLRDDKNNQEDVIMRYRQIESLFRQLQCDVTMRTRTDVKKQLEISLLRGMSPVDDARYNSSYSDTIKRRGCTAQTRETIQQNLQKWVTDPTSEKIYWMNGMAGTGKTTIAYSFCEWLERTKRLGGSFFCSRTSLKNHPDAGALNVAQQFEQLLYEPTLKAKDAIPDCVVIVIDALDECDDSYSVHMLLNVLLKYAGQFPLKFFVASRPEYFIRDRMLAQEGAARSVMHLHDIEQWIVEEDIKKYLTEALRSMSPPPSAGQVTLLAKRAGKLFIYAATVVRYLHPKVIAVNSGARLDAVLKMIGSKPEADADSKFKDLDRLYTTVLDTAFHEDLSLDENDSMRSVLWTIICAKEPMGLAVIASLAGMKEDQAQTALQSLRSVLHIPEKGGLISTLHASFPEYILNKMRSHKYHCDGSKSNEALAHRCLTVMNELHFNMCSLPSSYLTDDKVTDLELQITQCISPTLSYASRYWGGHLLLAPAVPSSCEMLVDFLSTRLLFWLEVLSLLRSIRVGVLMLHQVQTWLLRLEASQEIIQKQVADARNFVTWFTANPCSRSTPHIYISALPLCAKSNWVYQHYSKRMQGLANIAISQRDEAVLAIWSTESPVNRVAVSPDGDRIAAGSRDGSIHIYDTHTGAVVAGPLKGHTDNVWSVAFSRDGTQLASGSLDNTVIVWDTHSGSIVSGPLKAHTAIVYSVSFSRDGSRIASGSWDRSVIVWEVSSGRMIVGPLLGHTNLVKSVDFSPDGTLIASGSKDRTIRLWNAQTGAAVGEPLGGHEGGVNQVRFSPDGRRVASCSDDQSIQVWDVAAGSVAIPAFQGHKSVVYSVDFSRDGKYIVSGGQDKVVIVWDVLTGKIAAGPFHGHSDYVPSVGFLSDGTRVVSCSPDRTIRIWDIRKQDDISNHSDTYITSLGPVAFSMGCSRFVSSSPSGSLHVRELHTGDNISQLFEGQLGLKSIQSVAFSPTGFFVAASGEDHTIKVWNALTGEPVSPVLHGHTKSVTCIEFSPDGAFLCSGSDDTTIRIWDIKTSALLAQPCERHTAAVCSVSYSPDGGRIVSGGADHLICIWDAATGIIVHTLIGRIGTVECVAFSPDGSHVISGGSDGSVRKWNINNGNSFETPFKIRDKSGSSGSGQDLDPDESVMSSREEKLAVSCVRFAHDGTRVVAGSGSSIRLFNAHTMELISELFAPKDETVRWVGFTPDGASIVFVSIPQKELHEDKQVELEKSTRQTSWRPNSRIDKTTTPPANHWSCERDGWVTSPQGFVLWAPLDLLPYLERESLSHETPFVLSPDGVVDLGYNHLCVGDKWTECYTHKD</sequence>
<feature type="domain" description="Nephrocystin 3-like N-terminal" evidence="5">
    <location>
        <begin position="352"/>
        <end position="412"/>
    </location>
</feature>
<feature type="repeat" description="WD" evidence="3">
    <location>
        <begin position="1194"/>
        <end position="1235"/>
    </location>
</feature>
<dbReference type="Pfam" id="PF24883">
    <property type="entry name" value="NPHP3_N"/>
    <property type="match status" value="2"/>
</dbReference>
<keyword evidence="2" id="KW-0677">Repeat</keyword>
<dbReference type="InterPro" id="IPR019775">
    <property type="entry name" value="WD40_repeat_CS"/>
</dbReference>
<dbReference type="CDD" id="cd00200">
    <property type="entry name" value="WD40"/>
    <property type="match status" value="2"/>
</dbReference>
<evidence type="ECO:0000313" key="6">
    <source>
        <dbReference type="EMBL" id="CAE6458715.1"/>
    </source>
</evidence>
<dbReference type="SUPFAM" id="SSF50998">
    <property type="entry name" value="Quinoprotein alcohol dehydrogenase-like"/>
    <property type="match status" value="1"/>
</dbReference>
<dbReference type="EMBL" id="CAJMWS010000683">
    <property type="protein sequence ID" value="CAE6458715.1"/>
    <property type="molecule type" value="Genomic_DNA"/>
</dbReference>
<dbReference type="InterPro" id="IPR056884">
    <property type="entry name" value="NPHP3-like_N"/>
</dbReference>
<dbReference type="Gene3D" id="2.130.10.10">
    <property type="entry name" value="YVTN repeat-like/Quinoprotein amine dehydrogenase"/>
    <property type="match status" value="6"/>
</dbReference>
<dbReference type="InterPro" id="IPR050349">
    <property type="entry name" value="WD_LIS1/nudF_dynein_reg"/>
</dbReference>
<dbReference type="InterPro" id="IPR011047">
    <property type="entry name" value="Quinoprotein_ADH-like_sf"/>
</dbReference>